<dbReference type="RefSeq" id="WP_023842425.1">
    <property type="nucleotide sequence ID" value="NC_022995.1"/>
</dbReference>
<protein>
    <submittedName>
        <fullName evidence="2">Uncharacterized protein</fullName>
    </submittedName>
</protein>
<keyword evidence="1" id="KW-1133">Transmembrane helix</keyword>
<keyword evidence="2" id="KW-0614">Plasmid</keyword>
<feature type="transmembrane region" description="Helical" evidence="1">
    <location>
        <begin position="141"/>
        <end position="161"/>
    </location>
</feature>
<dbReference type="EMBL" id="AB853026">
    <property type="protein sequence ID" value="BAO18882.1"/>
    <property type="molecule type" value="Genomic_DNA"/>
</dbReference>
<organism evidence="2">
    <name type="scientific">Burkholderia sp. M701</name>
    <dbReference type="NCBI Taxonomy" id="326454"/>
    <lineage>
        <taxon>Bacteria</taxon>
        <taxon>Pseudomonadati</taxon>
        <taxon>Pseudomonadota</taxon>
        <taxon>Betaproteobacteria</taxon>
        <taxon>Burkholderiales</taxon>
        <taxon>Burkholderiaceae</taxon>
        <taxon>Burkholderia</taxon>
    </lineage>
</organism>
<evidence type="ECO:0000313" key="2">
    <source>
        <dbReference type="EMBL" id="BAO18882.1"/>
    </source>
</evidence>
<sequence>MKQQMMDHTQAGQKWSKNAARLGSWVLWTVVAAWAAPYALAGVLAAALCGDIESFRQLVSGMATVDAQSWHSMAVDGSEARFTIRAFVVLLPIWILTGRKISTGVGTLGTAANDRIARLPVMVRIATAWNRIARKEIPYEVSFVSSALIAALFLVVATYPVEHVHPPFSQKLTKAPPSAGAAITLSDGRILSGAADVHQDAQGNYVVSFNRRDPQPDTHR</sequence>
<reference evidence="2" key="1">
    <citation type="journal article" date="2014" name="Microbiology">
        <title>A 2,4-dichlorophenoxyacetic acid degradation plasmid pM7012 discloses distribution of an unclassified megaplasmid group across bacterial species.</title>
        <authorList>
            <person name="Sakai Y."/>
            <person name="Ogawa N."/>
            <person name="Shimomura Y."/>
            <person name="Fujii T."/>
        </authorList>
    </citation>
    <scope>NUCLEOTIDE SEQUENCE</scope>
    <source>
        <strain evidence="2">M701</strain>
    </source>
</reference>
<accession>V5YNA3</accession>
<dbReference type="AlphaFoldDB" id="V5YNA3"/>
<keyword evidence="1" id="KW-0812">Transmembrane</keyword>
<keyword evidence="1" id="KW-0472">Membrane</keyword>
<name>V5YNA3_9BURK</name>
<proteinExistence type="predicted"/>
<geneLocation type="plasmid" evidence="2">
    <name>pM7012</name>
</geneLocation>
<evidence type="ECO:0000256" key="1">
    <source>
        <dbReference type="SAM" id="Phobius"/>
    </source>
</evidence>
<feature type="transmembrane region" description="Helical" evidence="1">
    <location>
        <begin position="25"/>
        <end position="48"/>
    </location>
</feature>
<reference evidence="2" key="2">
    <citation type="submission" date="2024-06" db="EMBL/GenBank/DDBJ databases">
        <authorList>
            <person name="Sakai Y."/>
            <person name="Fujii T."/>
        </authorList>
    </citation>
    <scope>NUCLEOTIDE SEQUENCE</scope>
    <source>
        <strain evidence="2">M701</strain>
        <plasmid evidence="2">pM7012</plasmid>
    </source>
</reference>